<protein>
    <submittedName>
        <fullName evidence="1">Uncharacterized protein</fullName>
    </submittedName>
</protein>
<name>A0AAX4J4S9_9PEZI</name>
<dbReference type="Proteomes" id="UP001322277">
    <property type="component" value="Chromosome 11"/>
</dbReference>
<keyword evidence="2" id="KW-1185">Reference proteome</keyword>
<reference evidence="2" key="1">
    <citation type="journal article" date="2023" name="bioRxiv">
        <title>Complete genome of the Medicago anthracnose fungus, Colletotrichum destructivum, reveals a mini-chromosome-like region within a core chromosome.</title>
        <authorList>
            <person name="Lapalu N."/>
            <person name="Simon A."/>
            <person name="Lu A."/>
            <person name="Plaumann P.-L."/>
            <person name="Amselem J."/>
            <person name="Pigne S."/>
            <person name="Auger A."/>
            <person name="Koch C."/>
            <person name="Dallery J.-F."/>
            <person name="O'Connell R.J."/>
        </authorList>
    </citation>
    <scope>NUCLEOTIDE SEQUENCE [LARGE SCALE GENOMIC DNA]</scope>
    <source>
        <strain evidence="2">CBS 520.97</strain>
    </source>
</reference>
<accession>A0AAX4J4S9</accession>
<evidence type="ECO:0000313" key="1">
    <source>
        <dbReference type="EMBL" id="WQF90405.1"/>
    </source>
</evidence>
<dbReference type="KEGG" id="cdet:87951919"/>
<dbReference type="GeneID" id="87951919"/>
<dbReference type="EMBL" id="CP137315">
    <property type="protein sequence ID" value="WQF90405.1"/>
    <property type="molecule type" value="Genomic_DNA"/>
</dbReference>
<proteinExistence type="predicted"/>
<gene>
    <name evidence="1" type="ORF">CDEST_15419</name>
</gene>
<dbReference type="AlphaFoldDB" id="A0AAX4J4S9"/>
<evidence type="ECO:0000313" key="2">
    <source>
        <dbReference type="Proteomes" id="UP001322277"/>
    </source>
</evidence>
<dbReference type="RefSeq" id="XP_062787626.1">
    <property type="nucleotide sequence ID" value="XM_062931575.1"/>
</dbReference>
<organism evidence="1 2">
    <name type="scientific">Colletotrichum destructivum</name>
    <dbReference type="NCBI Taxonomy" id="34406"/>
    <lineage>
        <taxon>Eukaryota</taxon>
        <taxon>Fungi</taxon>
        <taxon>Dikarya</taxon>
        <taxon>Ascomycota</taxon>
        <taxon>Pezizomycotina</taxon>
        <taxon>Sordariomycetes</taxon>
        <taxon>Hypocreomycetidae</taxon>
        <taxon>Glomerellales</taxon>
        <taxon>Glomerellaceae</taxon>
        <taxon>Colletotrichum</taxon>
        <taxon>Colletotrichum destructivum species complex</taxon>
    </lineage>
</organism>
<sequence length="167" mass="18564">MQTLTSCFQIPHFALQPHLLLAPTKCGSRFSTNVHMCLGSVEVLCLLRWFLLPTVSPQCSALSGLRLDPILPKDLGLFYEPDCLGGCFALVQYDPEIVSSWEGSELLASDLPIFAASQQDVRYRLSSLPALAVGAGNVWHSSAEEKILESDLFRARLDQERTLWIEK</sequence>